<dbReference type="EMBL" id="JYDJ01000083">
    <property type="protein sequence ID" value="KRX45081.1"/>
    <property type="molecule type" value="Genomic_DNA"/>
</dbReference>
<reference evidence="1 2" key="1">
    <citation type="submission" date="2015-01" db="EMBL/GenBank/DDBJ databases">
        <title>Evolution of Trichinella species and genotypes.</title>
        <authorList>
            <person name="Korhonen P.K."/>
            <person name="Edoardo P."/>
            <person name="Giuseppe L.R."/>
            <person name="Gasser R.B."/>
        </authorList>
    </citation>
    <scope>NUCLEOTIDE SEQUENCE [LARGE SCALE GENOMIC DNA]</scope>
    <source>
        <strain evidence="1">ISS417</strain>
    </source>
</reference>
<protein>
    <submittedName>
        <fullName evidence="1">Uncharacterized protein</fullName>
    </submittedName>
</protein>
<dbReference type="OrthoDB" id="10433697at2759"/>
<sequence length="118" mass="13700">MRKQLPVEAAFRWARHAADSLHKEAYKANDERHAVPSVGYINYVDEEQRRSCLLNNQRLRPWLIASILNLSTNPPKTLPISLRVFCNELHRNHDLGHESGSKPCWLAEHVTMDTQYIL</sequence>
<organism evidence="1 2">
    <name type="scientific">Trichinella murrelli</name>
    <dbReference type="NCBI Taxonomy" id="144512"/>
    <lineage>
        <taxon>Eukaryota</taxon>
        <taxon>Metazoa</taxon>
        <taxon>Ecdysozoa</taxon>
        <taxon>Nematoda</taxon>
        <taxon>Enoplea</taxon>
        <taxon>Dorylaimia</taxon>
        <taxon>Trichinellida</taxon>
        <taxon>Trichinellidae</taxon>
        <taxon>Trichinella</taxon>
    </lineage>
</organism>
<keyword evidence="2" id="KW-1185">Reference proteome</keyword>
<evidence type="ECO:0000313" key="2">
    <source>
        <dbReference type="Proteomes" id="UP000055048"/>
    </source>
</evidence>
<accession>A0A0V0U1I3</accession>
<name>A0A0V0U1I3_9BILA</name>
<dbReference type="AlphaFoldDB" id="A0A0V0U1I3"/>
<dbReference type="Proteomes" id="UP000055048">
    <property type="component" value="Unassembled WGS sequence"/>
</dbReference>
<proteinExistence type="predicted"/>
<gene>
    <name evidence="1" type="ORF">T05_3820</name>
</gene>
<comment type="caution">
    <text evidence="1">The sequence shown here is derived from an EMBL/GenBank/DDBJ whole genome shotgun (WGS) entry which is preliminary data.</text>
</comment>
<evidence type="ECO:0000313" key="1">
    <source>
        <dbReference type="EMBL" id="KRX45081.1"/>
    </source>
</evidence>